<keyword evidence="2" id="KW-1185">Reference proteome</keyword>
<gene>
    <name evidence="1" type="ORF">B0I29_115101</name>
</gene>
<organism evidence="1 2">
    <name type="scientific">Actinoplanes lutulentus</name>
    <dbReference type="NCBI Taxonomy" id="1287878"/>
    <lineage>
        <taxon>Bacteria</taxon>
        <taxon>Bacillati</taxon>
        <taxon>Actinomycetota</taxon>
        <taxon>Actinomycetes</taxon>
        <taxon>Micromonosporales</taxon>
        <taxon>Micromonosporaceae</taxon>
        <taxon>Actinoplanes</taxon>
    </lineage>
</organism>
<dbReference type="AlphaFoldDB" id="A0A327Z5D2"/>
<evidence type="ECO:0000313" key="2">
    <source>
        <dbReference type="Proteomes" id="UP000249341"/>
    </source>
</evidence>
<accession>A0A327Z5D2</accession>
<protein>
    <submittedName>
        <fullName evidence="1">Uncharacterized protein</fullName>
    </submittedName>
</protein>
<reference evidence="1 2" key="1">
    <citation type="submission" date="2018-06" db="EMBL/GenBank/DDBJ databases">
        <title>Genomic Encyclopedia of Type Strains, Phase III (KMG-III): the genomes of soil and plant-associated and newly described type strains.</title>
        <authorList>
            <person name="Whitman W."/>
        </authorList>
    </citation>
    <scope>NUCLEOTIDE SEQUENCE [LARGE SCALE GENOMIC DNA]</scope>
    <source>
        <strain evidence="1 2">CGMCC 4.7090</strain>
    </source>
</reference>
<comment type="caution">
    <text evidence="1">The sequence shown here is derived from an EMBL/GenBank/DDBJ whole genome shotgun (WGS) entry which is preliminary data.</text>
</comment>
<dbReference type="EMBL" id="QLMJ01000015">
    <property type="protein sequence ID" value="RAK31295.1"/>
    <property type="molecule type" value="Genomic_DNA"/>
</dbReference>
<dbReference type="Proteomes" id="UP000249341">
    <property type="component" value="Unassembled WGS sequence"/>
</dbReference>
<evidence type="ECO:0000313" key="1">
    <source>
        <dbReference type="EMBL" id="RAK31295.1"/>
    </source>
</evidence>
<proteinExistence type="predicted"/>
<sequence length="405" mass="44087">MVDMFQVGSAAQAAASLFNTHRQLKAAAVARAEQRAFASGEADRRFERDLALDAVRAARRHEVAELESRLRRNNELAAMKARVGLDTYPVEEGPGHLRESLQLISSDLSALPLVVLLPRAHGTAEPQWNGLRHAIIDALRRQLVSDGLVILHDAMRTLSWPHAGLYWNDLYGIPTLIVQTTFFHDKLDIGLGGCHLRPGADDAAEMIRNVYRHRLAAPRFWTREVVTEMNAGLPASHQLEVPESDADRARVNVDVAARAVAAVVTAAVDAYYLGNRLRYRARFDDAAALLGPAAPRELPLDSGVALDQVADPAFHLLQTAARLARRGDPAAAIAAVRRSLDVLVDPDHAVLDLPYSDRERIVVALAEAGSEYGAEFAAVLAVLRAADEDARFGSDITGLEALRDA</sequence>
<name>A0A327Z5D2_9ACTN</name>